<keyword evidence="2" id="KW-0472">Membrane</keyword>
<reference evidence="3 4" key="1">
    <citation type="submission" date="2020-02" db="EMBL/GenBank/DDBJ databases">
        <authorList>
            <person name="Hogendoorn C."/>
        </authorList>
    </citation>
    <scope>NUCLEOTIDE SEQUENCE [LARGE SCALE GENOMIC DNA]</scope>
    <source>
        <strain evidence="3">METHB21</strain>
    </source>
</reference>
<accession>A0A8S0WJ06</accession>
<feature type="transmembrane region" description="Helical" evidence="2">
    <location>
        <begin position="12"/>
        <end position="31"/>
    </location>
</feature>
<comment type="caution">
    <text evidence="3">The sequence shown here is derived from an EMBL/GenBank/DDBJ whole genome shotgun (WGS) entry which is preliminary data.</text>
</comment>
<dbReference type="RefSeq" id="WP_174625849.1">
    <property type="nucleotide sequence ID" value="NZ_CADCXN010000059.1"/>
</dbReference>
<comment type="similarity">
    <text evidence="1">Belongs to the YggT family.</text>
</comment>
<dbReference type="AlphaFoldDB" id="A0A8S0WJ06"/>
<dbReference type="EMBL" id="CADCXN010000059">
    <property type="protein sequence ID" value="CAA9890944.1"/>
    <property type="molecule type" value="Genomic_DNA"/>
</dbReference>
<dbReference type="Pfam" id="PF02325">
    <property type="entry name" value="CCB3_YggT"/>
    <property type="match status" value="2"/>
</dbReference>
<evidence type="ECO:0008006" key="5">
    <source>
        <dbReference type="Google" id="ProtNLM"/>
    </source>
</evidence>
<dbReference type="PANTHER" id="PTHR33219">
    <property type="entry name" value="YLMG HOMOLOG PROTEIN 2, CHLOROPLASTIC"/>
    <property type="match status" value="1"/>
</dbReference>
<keyword evidence="2" id="KW-0812">Transmembrane</keyword>
<evidence type="ECO:0000313" key="4">
    <source>
        <dbReference type="Proteomes" id="UP000494216"/>
    </source>
</evidence>
<dbReference type="InterPro" id="IPR003425">
    <property type="entry name" value="CCB3/YggT"/>
</dbReference>
<protein>
    <recommendedName>
        <fullName evidence="5">YggT family protein</fullName>
    </recommendedName>
</protein>
<feature type="transmembrane region" description="Helical" evidence="2">
    <location>
        <begin position="69"/>
        <end position="89"/>
    </location>
</feature>
<proteinExistence type="inferred from homology"/>
<feature type="transmembrane region" description="Helical" evidence="2">
    <location>
        <begin position="96"/>
        <end position="120"/>
    </location>
</feature>
<keyword evidence="2" id="KW-1133">Transmembrane helix</keyword>
<keyword evidence="4" id="KW-1185">Reference proteome</keyword>
<dbReference type="PANTHER" id="PTHR33219:SF14">
    <property type="entry name" value="PROTEIN COFACTOR ASSEMBLY OF COMPLEX C SUBUNIT B CCB3, CHLOROPLASTIC-RELATED"/>
    <property type="match status" value="1"/>
</dbReference>
<evidence type="ECO:0000256" key="2">
    <source>
        <dbReference type="SAM" id="Phobius"/>
    </source>
</evidence>
<name>A0A8S0WJ06_9GAMM</name>
<sequence length="191" mass="21098">MTSTYMTDPAIFLIDTLFSLYILAVVLRFLLQWCSAEFYNPISQFLVKVTHPPLRILRRYVPSMGKIDTSSLVLVLALQMLADFSVLLLKGVSIGIGALTILSITQLITLLINIFIFAVFARAILSWLNPGAFQPASSILFSLTEPLLNICRKFIPDLGGIDLSPLIALLLLQLAKMVILPPLHELASLIS</sequence>
<dbReference type="Proteomes" id="UP000494216">
    <property type="component" value="Unassembled WGS sequence"/>
</dbReference>
<gene>
    <name evidence="3" type="ORF">METHB2_300022</name>
</gene>
<evidence type="ECO:0000313" key="3">
    <source>
        <dbReference type="EMBL" id="CAA9890944.1"/>
    </source>
</evidence>
<evidence type="ECO:0000256" key="1">
    <source>
        <dbReference type="ARBA" id="ARBA00010894"/>
    </source>
</evidence>
<organism evidence="3 4">
    <name type="scientific">Candidatus Methylobacter favarea</name>
    <dbReference type="NCBI Taxonomy" id="2707345"/>
    <lineage>
        <taxon>Bacteria</taxon>
        <taxon>Pseudomonadati</taxon>
        <taxon>Pseudomonadota</taxon>
        <taxon>Gammaproteobacteria</taxon>
        <taxon>Methylococcales</taxon>
        <taxon>Methylococcaceae</taxon>
        <taxon>Methylobacter</taxon>
    </lineage>
</organism>
<dbReference type="GO" id="GO:0016020">
    <property type="term" value="C:membrane"/>
    <property type="evidence" value="ECO:0007669"/>
    <property type="project" value="InterPro"/>
</dbReference>